<reference evidence="6 7" key="1">
    <citation type="submission" date="2019-09" db="EMBL/GenBank/DDBJ databases">
        <title>Bird 10,000 Genomes (B10K) Project - Family phase.</title>
        <authorList>
            <person name="Zhang G."/>
        </authorList>
    </citation>
    <scope>NUCLEOTIDE SEQUENCE [LARGE SCALE GENOMIC DNA]</scope>
    <source>
        <strain evidence="6">B10K-DU-011-36</strain>
        <tissue evidence="6">Muscle</tissue>
    </source>
</reference>
<organism evidence="6 7">
    <name type="scientific">Chauna torquata</name>
    <name type="common">Southern screamer</name>
    <dbReference type="NCBI Taxonomy" id="30388"/>
    <lineage>
        <taxon>Eukaryota</taxon>
        <taxon>Metazoa</taxon>
        <taxon>Chordata</taxon>
        <taxon>Craniata</taxon>
        <taxon>Vertebrata</taxon>
        <taxon>Euteleostomi</taxon>
        <taxon>Archelosauria</taxon>
        <taxon>Archosauria</taxon>
        <taxon>Dinosauria</taxon>
        <taxon>Saurischia</taxon>
        <taxon>Theropoda</taxon>
        <taxon>Coelurosauria</taxon>
        <taxon>Aves</taxon>
        <taxon>Neognathae</taxon>
        <taxon>Galloanserae</taxon>
        <taxon>Anseriformes</taxon>
        <taxon>Anhimidae</taxon>
        <taxon>Chauna</taxon>
    </lineage>
</organism>
<sequence length="683" mass="78440">QSAEEARLQAEQEAAARLEKQRIEREQMEKLEAKDRERREFELAELNSLEEKFVSAQLWKTEYRAYAKWEHYIACDGSPDPTIPQEINTFMSLWREDQNKDIQLVVEKGEQVLNLIEKLQFLLLDSPPSEITEKETVQYQETILELQNLLHQKYNEATEHLLKTASMYEDSDTGNMQAVIKDKNVTFCIWANLKKKARFKSHVFCDAHHGFDLPKSLAVSSVAVRILHTHYDHVSPLWLQCQSVPKLEVLDSKELTQHSKDSVEEPEEKKASEEPNVPAEEETHSDERKNAISFKENSNSIADTNEKTEEETEKKSEISDIPSQVQIPLMQEKTNEKVEEITDENIVDLRQFVPVGGVYHIDALQLPPQVKQIKNWSMVELLDVGLEAYPYPPEESDDARPPPIQITLKLSDNVIYCKEPVIARWDPAGQQWRTDGISNVTYESQEKSITFGMGAFYTIALLQDVHLNMPYQAWELRPTGIDEALLIVTTVFAEVQIQIKGNQCMLSAIMVEEKDVLSHLTGKWLSPVTLRRVLKNAGVNIFPGEYSYKYVCVNKKAPLTEVRAYQQMALVASAFAFGWSKWNLESGQDQVVFKVSEHLKADFVKDWSLYMFSGQRAQKLKITETSEAFSKELEEDSEFHSTLYHVLKDFASKEAIDKVNTASFLFIDIVYQLLLATRVLTYS</sequence>
<feature type="domain" description="IC97/Casc1 N-terminal" evidence="5">
    <location>
        <begin position="2"/>
        <end position="198"/>
    </location>
</feature>
<evidence type="ECO:0000313" key="7">
    <source>
        <dbReference type="Proteomes" id="UP000537522"/>
    </source>
</evidence>
<dbReference type="PANTHER" id="PTHR20929:SF11">
    <property type="entry name" value="DYNEIN AXONEMAL INTERMEDIATE CHAIN 7"/>
    <property type="match status" value="1"/>
</dbReference>
<dbReference type="GO" id="GO:0005930">
    <property type="term" value="C:axoneme"/>
    <property type="evidence" value="ECO:0007669"/>
    <property type="project" value="TreeGrafter"/>
</dbReference>
<dbReference type="InterPro" id="IPR023247">
    <property type="entry name" value="IC97/Dnai7-like"/>
</dbReference>
<comment type="similarity">
    <text evidence="1">Belongs to the DNAI7 family.</text>
</comment>
<accession>A0A7L0K7E9</accession>
<protein>
    <recommendedName>
        <fullName evidence="2">Dynein axonemal intermediate chain 7</fullName>
    </recommendedName>
</protein>
<evidence type="ECO:0000256" key="1">
    <source>
        <dbReference type="ARBA" id="ARBA00024332"/>
    </source>
</evidence>
<dbReference type="InterPro" id="IPR031826">
    <property type="entry name" value="IC97/Casc1_N"/>
</dbReference>
<feature type="compositionally biased region" description="Basic and acidic residues" evidence="4">
    <location>
        <begin position="304"/>
        <end position="318"/>
    </location>
</feature>
<dbReference type="AlphaFoldDB" id="A0A7L0K7E9"/>
<feature type="non-terminal residue" evidence="6">
    <location>
        <position position="1"/>
    </location>
</feature>
<evidence type="ECO:0000259" key="5">
    <source>
        <dbReference type="Pfam" id="PF15927"/>
    </source>
</evidence>
<dbReference type="EMBL" id="VXAL01013759">
    <property type="protein sequence ID" value="NXK52894.1"/>
    <property type="molecule type" value="Genomic_DNA"/>
</dbReference>
<feature type="non-terminal residue" evidence="6">
    <location>
        <position position="683"/>
    </location>
</feature>
<evidence type="ECO:0000256" key="4">
    <source>
        <dbReference type="SAM" id="MobiDB-lite"/>
    </source>
</evidence>
<dbReference type="GO" id="GO:0008017">
    <property type="term" value="F:microtubule binding"/>
    <property type="evidence" value="ECO:0007669"/>
    <property type="project" value="TreeGrafter"/>
</dbReference>
<evidence type="ECO:0000256" key="2">
    <source>
        <dbReference type="ARBA" id="ARBA00024414"/>
    </source>
</evidence>
<keyword evidence="3" id="KW-0175">Coiled coil</keyword>
<proteinExistence type="inferred from homology"/>
<gene>
    <name evidence="6" type="primary">Casc1</name>
    <name evidence="6" type="ORF">CHATOR_R03477</name>
</gene>
<name>A0A7L0K7E9_CHATO</name>
<comment type="caution">
    <text evidence="6">The sequence shown here is derived from an EMBL/GenBank/DDBJ whole genome shotgun (WGS) entry which is preliminary data.</text>
</comment>
<dbReference type="GO" id="GO:0048487">
    <property type="term" value="F:beta-tubulin binding"/>
    <property type="evidence" value="ECO:0007669"/>
    <property type="project" value="TreeGrafter"/>
</dbReference>
<evidence type="ECO:0000256" key="3">
    <source>
        <dbReference type="SAM" id="Coils"/>
    </source>
</evidence>
<feature type="coiled-coil region" evidence="3">
    <location>
        <begin position="1"/>
        <end position="40"/>
    </location>
</feature>
<keyword evidence="7" id="KW-1185">Reference proteome</keyword>
<feature type="region of interest" description="Disordered" evidence="4">
    <location>
        <begin position="256"/>
        <end position="329"/>
    </location>
</feature>
<evidence type="ECO:0000313" key="6">
    <source>
        <dbReference type="EMBL" id="NXK52894.1"/>
    </source>
</evidence>
<dbReference type="Pfam" id="PF15927">
    <property type="entry name" value="Casc1_N"/>
    <property type="match status" value="1"/>
</dbReference>
<dbReference type="PRINTS" id="PR02043">
    <property type="entry name" value="CANCERSCCP1"/>
</dbReference>
<dbReference type="PANTHER" id="PTHR20929">
    <property type="entry name" value="LUNG ADENOMA SUSCEPTIBILITY 1-RELATED"/>
    <property type="match status" value="1"/>
</dbReference>
<feature type="compositionally biased region" description="Basic and acidic residues" evidence="4">
    <location>
        <begin position="256"/>
        <end position="273"/>
    </location>
</feature>
<feature type="compositionally biased region" description="Basic and acidic residues" evidence="4">
    <location>
        <begin position="281"/>
        <end position="290"/>
    </location>
</feature>
<dbReference type="Proteomes" id="UP000537522">
    <property type="component" value="Unassembled WGS sequence"/>
</dbReference>